<dbReference type="RefSeq" id="WP_074890663.1">
    <property type="nucleotide sequence ID" value="NZ_FOXO01000028.1"/>
</dbReference>
<name>A0A1I5X476_9FIRM</name>
<protein>
    <submittedName>
        <fullName evidence="1">Uncharacterized protein</fullName>
    </submittedName>
</protein>
<evidence type="ECO:0000313" key="1">
    <source>
        <dbReference type="EMBL" id="SFQ26783.1"/>
    </source>
</evidence>
<reference evidence="2" key="1">
    <citation type="submission" date="2016-10" db="EMBL/GenBank/DDBJ databases">
        <authorList>
            <person name="Varghese N."/>
            <person name="Submissions S."/>
        </authorList>
    </citation>
    <scope>NUCLEOTIDE SEQUENCE [LARGE SCALE GENOMIC DNA]</scope>
    <source>
        <strain evidence="2">P18</strain>
    </source>
</reference>
<dbReference type="AlphaFoldDB" id="A0A1I5X476"/>
<dbReference type="EMBL" id="FOXO01000028">
    <property type="protein sequence ID" value="SFQ26783.1"/>
    <property type="molecule type" value="Genomic_DNA"/>
</dbReference>
<evidence type="ECO:0000313" key="2">
    <source>
        <dbReference type="Proteomes" id="UP000182624"/>
    </source>
</evidence>
<dbReference type="Proteomes" id="UP000182624">
    <property type="component" value="Unassembled WGS sequence"/>
</dbReference>
<proteinExistence type="predicted"/>
<keyword evidence="2" id="KW-1185">Reference proteome</keyword>
<gene>
    <name evidence="1" type="ORF">SAMN04487928_1286</name>
</gene>
<organism evidence="1 2">
    <name type="scientific">Butyrivibrio proteoclasticus</name>
    <dbReference type="NCBI Taxonomy" id="43305"/>
    <lineage>
        <taxon>Bacteria</taxon>
        <taxon>Bacillati</taxon>
        <taxon>Bacillota</taxon>
        <taxon>Clostridia</taxon>
        <taxon>Lachnospirales</taxon>
        <taxon>Lachnospiraceae</taxon>
        <taxon>Butyrivibrio</taxon>
    </lineage>
</organism>
<dbReference type="OrthoDB" id="1976094at2"/>
<accession>A0A1I5X476</accession>
<sequence length="314" mass="35809">MSEKSNKDGGKKRLDWHSGFEGGLRYSFRNYADDIEIEREHLLSKEPLRIDFLIVKKNIQIVIDNDIGRSFRKYNIIEYKNPDDALNIDVLWKCIGYGGIYKGLGNVVDEIKADEITITICRSRKPIKLFEQLENDGYIVTKLYPGIYQISGIIIVPILIVVLSELNDKELKALKIMISNADEDDIRSFITEISKLETQGDKNNADAVLQISANINKTIFEKIRGEKDMCEALRELMADDLKNAEKQGIEQGADKHIVEQVCKKLIKGKTISTIAEELEETESTIKDIVSCAEKHAPEYDIEAVYAEYREKKNT</sequence>